<reference evidence="2" key="1">
    <citation type="journal article" date="2021" name="Genome Biol. Evol.">
        <title>A High-Quality Reference Genome for a Parasitic Bivalve with Doubly Uniparental Inheritance (Bivalvia: Unionida).</title>
        <authorList>
            <person name="Smith C.H."/>
        </authorList>
    </citation>
    <scope>NUCLEOTIDE SEQUENCE</scope>
    <source>
        <strain evidence="2">CHS0354</strain>
    </source>
</reference>
<keyword evidence="3" id="KW-1185">Reference proteome</keyword>
<feature type="region of interest" description="Disordered" evidence="1">
    <location>
        <begin position="80"/>
        <end position="108"/>
    </location>
</feature>
<reference evidence="2" key="2">
    <citation type="journal article" date="2021" name="Genome Biol. Evol.">
        <title>Developing a high-quality reference genome for a parasitic bivalve with doubly uniparental inheritance (Bivalvia: Unionida).</title>
        <authorList>
            <person name="Smith C.H."/>
        </authorList>
    </citation>
    <scope>NUCLEOTIDE SEQUENCE</scope>
    <source>
        <strain evidence="2">CHS0354</strain>
        <tissue evidence="2">Mantle</tissue>
    </source>
</reference>
<evidence type="ECO:0000313" key="3">
    <source>
        <dbReference type="Proteomes" id="UP001195483"/>
    </source>
</evidence>
<name>A0AAE0SE46_9BIVA</name>
<proteinExistence type="predicted"/>
<gene>
    <name evidence="2" type="ORF">CHS0354_041318</name>
</gene>
<evidence type="ECO:0000313" key="2">
    <source>
        <dbReference type="EMBL" id="KAK3590244.1"/>
    </source>
</evidence>
<organism evidence="2 3">
    <name type="scientific">Potamilus streckersoni</name>
    <dbReference type="NCBI Taxonomy" id="2493646"/>
    <lineage>
        <taxon>Eukaryota</taxon>
        <taxon>Metazoa</taxon>
        <taxon>Spiralia</taxon>
        <taxon>Lophotrochozoa</taxon>
        <taxon>Mollusca</taxon>
        <taxon>Bivalvia</taxon>
        <taxon>Autobranchia</taxon>
        <taxon>Heteroconchia</taxon>
        <taxon>Palaeoheterodonta</taxon>
        <taxon>Unionida</taxon>
        <taxon>Unionoidea</taxon>
        <taxon>Unionidae</taxon>
        <taxon>Ambleminae</taxon>
        <taxon>Lampsilini</taxon>
        <taxon>Potamilus</taxon>
    </lineage>
</organism>
<evidence type="ECO:0000256" key="1">
    <source>
        <dbReference type="SAM" id="MobiDB-lite"/>
    </source>
</evidence>
<accession>A0AAE0SE46</accession>
<comment type="caution">
    <text evidence="2">The sequence shown here is derived from an EMBL/GenBank/DDBJ whole genome shotgun (WGS) entry which is preliminary data.</text>
</comment>
<dbReference type="AlphaFoldDB" id="A0AAE0SE46"/>
<dbReference type="Proteomes" id="UP001195483">
    <property type="component" value="Unassembled WGS sequence"/>
</dbReference>
<reference evidence="2" key="3">
    <citation type="submission" date="2023-05" db="EMBL/GenBank/DDBJ databases">
        <authorList>
            <person name="Smith C.H."/>
        </authorList>
    </citation>
    <scope>NUCLEOTIDE SEQUENCE</scope>
    <source>
        <strain evidence="2">CHS0354</strain>
        <tissue evidence="2">Mantle</tissue>
    </source>
</reference>
<feature type="non-terminal residue" evidence="2">
    <location>
        <position position="136"/>
    </location>
</feature>
<sequence>MDKYCNIFRYLAVKNLKETVTRTRRLKDDNEKRNQSYKARCNHSDGKIKKRRRHKRIILTTSALILRIIDSSFYDTLRLRKDTSTPSSTEEIKTEGKTAGKQTPRKKSTSYNRHILLLLVGHIKIRPKPIPNESKC</sequence>
<protein>
    <submittedName>
        <fullName evidence="2">Uncharacterized protein</fullName>
    </submittedName>
</protein>
<dbReference type="EMBL" id="JAEAOA010002345">
    <property type="protein sequence ID" value="KAK3590244.1"/>
    <property type="molecule type" value="Genomic_DNA"/>
</dbReference>